<keyword evidence="2" id="KW-0472">Membrane</keyword>
<feature type="region of interest" description="Disordered" evidence="1">
    <location>
        <begin position="335"/>
        <end position="358"/>
    </location>
</feature>
<protein>
    <recommendedName>
        <fullName evidence="6">Transmembrane protein</fullName>
    </recommendedName>
</protein>
<name>A0AAD7NKD1_9AGAR</name>
<reference evidence="4" key="1">
    <citation type="submission" date="2023-03" db="EMBL/GenBank/DDBJ databases">
        <title>Massive genome expansion in bonnet fungi (Mycena s.s.) driven by repeated elements and novel gene families across ecological guilds.</title>
        <authorList>
            <consortium name="Lawrence Berkeley National Laboratory"/>
            <person name="Harder C.B."/>
            <person name="Miyauchi S."/>
            <person name="Viragh M."/>
            <person name="Kuo A."/>
            <person name="Thoen E."/>
            <person name="Andreopoulos B."/>
            <person name="Lu D."/>
            <person name="Skrede I."/>
            <person name="Drula E."/>
            <person name="Henrissat B."/>
            <person name="Morin E."/>
            <person name="Kohler A."/>
            <person name="Barry K."/>
            <person name="LaButti K."/>
            <person name="Morin E."/>
            <person name="Salamov A."/>
            <person name="Lipzen A."/>
            <person name="Mereny Z."/>
            <person name="Hegedus B."/>
            <person name="Baldrian P."/>
            <person name="Stursova M."/>
            <person name="Weitz H."/>
            <person name="Taylor A."/>
            <person name="Grigoriev I.V."/>
            <person name="Nagy L.G."/>
            <person name="Martin F."/>
            <person name="Kauserud H."/>
        </authorList>
    </citation>
    <scope>NUCLEOTIDE SEQUENCE</scope>
    <source>
        <strain evidence="4">CBHHK188m</strain>
    </source>
</reference>
<keyword evidence="2" id="KW-0812">Transmembrane</keyword>
<evidence type="ECO:0000313" key="5">
    <source>
        <dbReference type="Proteomes" id="UP001215280"/>
    </source>
</evidence>
<keyword evidence="3" id="KW-0732">Signal</keyword>
<evidence type="ECO:0000313" key="4">
    <source>
        <dbReference type="EMBL" id="KAJ7764040.1"/>
    </source>
</evidence>
<dbReference type="AlphaFoldDB" id="A0AAD7NKD1"/>
<feature type="chain" id="PRO_5042087247" description="Transmembrane protein" evidence="3">
    <location>
        <begin position="20"/>
        <end position="387"/>
    </location>
</feature>
<feature type="compositionally biased region" description="Basic and acidic residues" evidence="1">
    <location>
        <begin position="340"/>
        <end position="353"/>
    </location>
</feature>
<feature type="signal peptide" evidence="3">
    <location>
        <begin position="1"/>
        <end position="19"/>
    </location>
</feature>
<evidence type="ECO:0000256" key="3">
    <source>
        <dbReference type="SAM" id="SignalP"/>
    </source>
</evidence>
<gene>
    <name evidence="4" type="ORF">DFH07DRAFT_1017029</name>
</gene>
<accession>A0AAD7NKD1</accession>
<feature type="region of interest" description="Disordered" evidence="1">
    <location>
        <begin position="261"/>
        <end position="294"/>
    </location>
</feature>
<keyword evidence="2" id="KW-1133">Transmembrane helix</keyword>
<evidence type="ECO:0008006" key="6">
    <source>
        <dbReference type="Google" id="ProtNLM"/>
    </source>
</evidence>
<comment type="caution">
    <text evidence="4">The sequence shown here is derived from an EMBL/GenBank/DDBJ whole genome shotgun (WGS) entry which is preliminary data.</text>
</comment>
<feature type="transmembrane region" description="Helical" evidence="2">
    <location>
        <begin position="229"/>
        <end position="250"/>
    </location>
</feature>
<keyword evidence="5" id="KW-1185">Reference proteome</keyword>
<evidence type="ECO:0000256" key="1">
    <source>
        <dbReference type="SAM" id="MobiDB-lite"/>
    </source>
</evidence>
<sequence length="387" mass="41618">MRVFATCLWHLSLLLLTSAVLTNHTIDDQAPTGVAYYPATIRNTSLHNSFPGINDDLNFNGTQLYNGTISYFPSKATNDTFIIDVNFSGNAIYVFAAMPSISSSDSNALSSKDPADCRFFIDGVSVFNYSTEEAQDSYNISVYSNSSIPDGAHTLRMTMPDGTFQGNFFAFDYVIYTANDPDPTSSLGGSTSGGGGSSMSSFRTPSSSVAAASVAAAVTERKTLPISSIAGGIAGGTAAFLAFGVGFLLCRRARRRRRKVSLDLEETTPTAPTEAETEELSHPDTSQPSYFPTTSDPAAIALAQELRTLKEEFNQFRQNAEGSSTAMSEITSVTRSLSTMKRDQTRALQDHQDGYGGADALVHTDSGLRLTAGRRMVDELPPTYMED</sequence>
<dbReference type="EMBL" id="JARJLG010000039">
    <property type="protein sequence ID" value="KAJ7764040.1"/>
    <property type="molecule type" value="Genomic_DNA"/>
</dbReference>
<organism evidence="4 5">
    <name type="scientific">Mycena maculata</name>
    <dbReference type="NCBI Taxonomy" id="230809"/>
    <lineage>
        <taxon>Eukaryota</taxon>
        <taxon>Fungi</taxon>
        <taxon>Dikarya</taxon>
        <taxon>Basidiomycota</taxon>
        <taxon>Agaricomycotina</taxon>
        <taxon>Agaricomycetes</taxon>
        <taxon>Agaricomycetidae</taxon>
        <taxon>Agaricales</taxon>
        <taxon>Marasmiineae</taxon>
        <taxon>Mycenaceae</taxon>
        <taxon>Mycena</taxon>
    </lineage>
</organism>
<feature type="compositionally biased region" description="Polar residues" evidence="1">
    <location>
        <begin position="283"/>
        <end position="294"/>
    </location>
</feature>
<dbReference type="Proteomes" id="UP001215280">
    <property type="component" value="Unassembled WGS sequence"/>
</dbReference>
<proteinExistence type="predicted"/>
<evidence type="ECO:0000256" key="2">
    <source>
        <dbReference type="SAM" id="Phobius"/>
    </source>
</evidence>